<evidence type="ECO:0000313" key="2">
    <source>
        <dbReference type="Proteomes" id="UP000249915"/>
    </source>
</evidence>
<gene>
    <name evidence="1" type="ORF">BAY60_01385</name>
</gene>
<organism evidence="1 2">
    <name type="scientific">Prauserella muralis</name>
    <dbReference type="NCBI Taxonomy" id="588067"/>
    <lineage>
        <taxon>Bacteria</taxon>
        <taxon>Bacillati</taxon>
        <taxon>Actinomycetota</taxon>
        <taxon>Actinomycetes</taxon>
        <taxon>Pseudonocardiales</taxon>
        <taxon>Pseudonocardiaceae</taxon>
        <taxon>Prauserella</taxon>
    </lineage>
</organism>
<dbReference type="AlphaFoldDB" id="A0A2V4B755"/>
<sequence>MDFLDDLGNNGWARNPQTEEIMPNLMGDIHKAGLSVDRVKEAMASIGYDRMALHELGRWESKRTIGKFGR</sequence>
<dbReference type="Proteomes" id="UP000249915">
    <property type="component" value="Unassembled WGS sequence"/>
</dbReference>
<evidence type="ECO:0000313" key="1">
    <source>
        <dbReference type="EMBL" id="PXY31098.1"/>
    </source>
</evidence>
<dbReference type="EMBL" id="MASW01000001">
    <property type="protein sequence ID" value="PXY31098.1"/>
    <property type="molecule type" value="Genomic_DNA"/>
</dbReference>
<protein>
    <submittedName>
        <fullName evidence="1">Uncharacterized protein</fullName>
    </submittedName>
</protein>
<proteinExistence type="predicted"/>
<accession>A0A2V4B755</accession>
<name>A0A2V4B755_9PSEU</name>
<reference evidence="1 2" key="1">
    <citation type="submission" date="2016-07" db="EMBL/GenBank/DDBJ databases">
        <title>Draft genome sequence of Prauserella muralis DSM 45305, isolated from a mould-covered wall in an indoor environment.</title>
        <authorList>
            <person name="Ruckert C."/>
            <person name="Albersmeier A."/>
            <person name="Jiang C.-L."/>
            <person name="Jiang Y."/>
            <person name="Kalinowski J."/>
            <person name="Schneider O."/>
            <person name="Winkler A."/>
            <person name="Zotchev S.B."/>
        </authorList>
    </citation>
    <scope>NUCLEOTIDE SEQUENCE [LARGE SCALE GENOMIC DNA]</scope>
    <source>
        <strain evidence="1 2">DSM 45305</strain>
    </source>
</reference>
<keyword evidence="2" id="KW-1185">Reference proteome</keyword>
<comment type="caution">
    <text evidence="1">The sequence shown here is derived from an EMBL/GenBank/DDBJ whole genome shotgun (WGS) entry which is preliminary data.</text>
</comment>